<evidence type="ECO:0000256" key="1">
    <source>
        <dbReference type="SAM" id="Phobius"/>
    </source>
</evidence>
<dbReference type="OrthoDB" id="128043at2"/>
<dbReference type="InParanoid" id="W0RJS4"/>
<evidence type="ECO:0000256" key="2">
    <source>
        <dbReference type="SAM" id="SignalP"/>
    </source>
</evidence>
<reference evidence="3 4" key="1">
    <citation type="journal article" date="2014" name="Genome Announc.">
        <title>Genome Sequence and Methylome of Soil Bacterium Gemmatirosa kalamazoonensis KBS708T, a Member of the Rarely Cultivated Gemmatimonadetes Phylum.</title>
        <authorList>
            <person name="Debruyn J.M."/>
            <person name="Radosevich M."/>
            <person name="Wommack K.E."/>
            <person name="Polson S.W."/>
            <person name="Hauser L.J."/>
            <person name="Fawaz M.N."/>
            <person name="Korlach J."/>
            <person name="Tsai Y.C."/>
        </authorList>
    </citation>
    <scope>NUCLEOTIDE SEQUENCE [LARGE SCALE GENOMIC DNA]</scope>
    <source>
        <strain evidence="3 4">KBS708</strain>
    </source>
</reference>
<name>W0RJS4_9BACT</name>
<dbReference type="EMBL" id="CP007128">
    <property type="protein sequence ID" value="AHG91329.1"/>
    <property type="molecule type" value="Genomic_DNA"/>
</dbReference>
<feature type="signal peptide" evidence="2">
    <location>
        <begin position="1"/>
        <end position="31"/>
    </location>
</feature>
<sequence length="505" mass="52676">MSVRAALGTALRRAARAAAIAGAALSLSAHVGTNDAFYDGPAGPYGVRVAVRMPGVIPGQAQITVRVTSGEARRVLVQVAQWQVGRKGAPTPDVAEPVAGAAGTFAAPLWLMTGGAYAVNVTVEGMRGVGAVTVPVNAYATSRLRLGSGLGWILVALGGALIVGLLSLVGAAVRESVVPPGEAPDARRRRTGRVGVAVAAGIVALALVGGNTWWNAVDRRYLRGMFRPLATRGELRAPTTPGGPATLRIVVTDSLLFSARSTPIMPDHGKLMHAFVVADPSHDLLLHLHPTRVDSATFESALPDLPAGRYTVFSDIVLESGFAITLVTPIVVPARDQTLVVAAGGASVGDDAWFVGRADGPVAPLGDGFTVRREDPPTARVGVETALRFTVRDSAGRVASLAPYMGMAAHAIVLRADDSVFVHLHPMGTISLAAQQRILRREAGDTVLHGADQPDAPHALHDADVSYPGTLSFPFAFPKPGRYRIWVQSRPNGGVRTAVFDVDAK</sequence>
<dbReference type="Proteomes" id="UP000019151">
    <property type="component" value="Chromosome"/>
</dbReference>
<feature type="transmembrane region" description="Helical" evidence="1">
    <location>
        <begin position="194"/>
        <end position="214"/>
    </location>
</feature>
<dbReference type="STRING" id="861299.J421_3792"/>
<dbReference type="KEGG" id="gba:J421_3792"/>
<keyword evidence="1" id="KW-1133">Transmembrane helix</keyword>
<dbReference type="eggNOG" id="ENOG502Z814">
    <property type="taxonomic scope" value="Bacteria"/>
</dbReference>
<keyword evidence="2" id="KW-0732">Signal</keyword>
<dbReference type="AlphaFoldDB" id="W0RJS4"/>
<keyword evidence="1" id="KW-0472">Membrane</keyword>
<dbReference type="RefSeq" id="WP_025412779.1">
    <property type="nucleotide sequence ID" value="NZ_CP007128.1"/>
</dbReference>
<feature type="transmembrane region" description="Helical" evidence="1">
    <location>
        <begin position="150"/>
        <end position="173"/>
    </location>
</feature>
<gene>
    <name evidence="3" type="ORF">J421_3792</name>
</gene>
<keyword evidence="4" id="KW-1185">Reference proteome</keyword>
<protein>
    <recommendedName>
        <fullName evidence="5">Secreted protein</fullName>
    </recommendedName>
</protein>
<evidence type="ECO:0008006" key="5">
    <source>
        <dbReference type="Google" id="ProtNLM"/>
    </source>
</evidence>
<organism evidence="3 4">
    <name type="scientific">Gemmatirosa kalamazoonensis</name>
    <dbReference type="NCBI Taxonomy" id="861299"/>
    <lineage>
        <taxon>Bacteria</taxon>
        <taxon>Pseudomonadati</taxon>
        <taxon>Gemmatimonadota</taxon>
        <taxon>Gemmatimonadia</taxon>
        <taxon>Gemmatimonadales</taxon>
        <taxon>Gemmatimonadaceae</taxon>
        <taxon>Gemmatirosa</taxon>
    </lineage>
</organism>
<keyword evidence="1" id="KW-0812">Transmembrane</keyword>
<dbReference type="HOGENOM" id="CLU_555397_0_0_0"/>
<proteinExistence type="predicted"/>
<evidence type="ECO:0000313" key="3">
    <source>
        <dbReference type="EMBL" id="AHG91329.1"/>
    </source>
</evidence>
<evidence type="ECO:0000313" key="4">
    <source>
        <dbReference type="Proteomes" id="UP000019151"/>
    </source>
</evidence>
<dbReference type="PATRIC" id="fig|861299.3.peg.3846"/>
<accession>W0RJS4</accession>
<feature type="chain" id="PRO_5004795632" description="Secreted protein" evidence="2">
    <location>
        <begin position="32"/>
        <end position="505"/>
    </location>
</feature>